<comment type="similarity">
    <text evidence="2">Belongs to the RLP family.</text>
</comment>
<evidence type="ECO:0000259" key="13">
    <source>
        <dbReference type="Pfam" id="PF08263"/>
    </source>
</evidence>
<dbReference type="GO" id="GO:0005886">
    <property type="term" value="C:plasma membrane"/>
    <property type="evidence" value="ECO:0007669"/>
    <property type="project" value="UniProtKB-SubCell"/>
</dbReference>
<keyword evidence="8 11" id="KW-1133">Transmembrane helix</keyword>
<protein>
    <recommendedName>
        <fullName evidence="13">Leucine-rich repeat-containing N-terminal plant-type domain-containing protein</fullName>
    </recommendedName>
</protein>
<evidence type="ECO:0000313" key="14">
    <source>
        <dbReference type="EMBL" id="MPA78232.1"/>
    </source>
</evidence>
<gene>
    <name evidence="14" type="ORF">Din_047673</name>
</gene>
<proteinExistence type="inferred from homology"/>
<dbReference type="InterPro" id="IPR013210">
    <property type="entry name" value="LRR_N_plant-typ"/>
</dbReference>
<dbReference type="GO" id="GO:0051707">
    <property type="term" value="P:response to other organism"/>
    <property type="evidence" value="ECO:0007669"/>
    <property type="project" value="UniProtKB-ARBA"/>
</dbReference>
<keyword evidence="7" id="KW-0677">Repeat</keyword>
<feature type="domain" description="Leucine-rich repeat-containing N-terminal plant-type" evidence="13">
    <location>
        <begin position="32"/>
        <end position="70"/>
    </location>
</feature>
<feature type="signal peptide" evidence="12">
    <location>
        <begin position="1"/>
        <end position="20"/>
    </location>
</feature>
<evidence type="ECO:0000256" key="8">
    <source>
        <dbReference type="ARBA" id="ARBA00022989"/>
    </source>
</evidence>
<evidence type="ECO:0000256" key="12">
    <source>
        <dbReference type="SAM" id="SignalP"/>
    </source>
</evidence>
<keyword evidence="10" id="KW-0325">Glycoprotein</keyword>
<evidence type="ECO:0000256" key="9">
    <source>
        <dbReference type="ARBA" id="ARBA00023136"/>
    </source>
</evidence>
<dbReference type="FunFam" id="3.80.10.10:FF:000041">
    <property type="entry name" value="LRR receptor-like serine/threonine-protein kinase ERECTA"/>
    <property type="match status" value="2"/>
</dbReference>
<keyword evidence="5 11" id="KW-0812">Transmembrane</keyword>
<keyword evidence="6 12" id="KW-0732">Signal</keyword>
<dbReference type="PANTHER" id="PTHR48063">
    <property type="entry name" value="LRR RECEPTOR-LIKE KINASE"/>
    <property type="match status" value="1"/>
</dbReference>
<keyword evidence="9 11" id="KW-0472">Membrane</keyword>
<evidence type="ECO:0000256" key="1">
    <source>
        <dbReference type="ARBA" id="ARBA00004251"/>
    </source>
</evidence>
<reference evidence="14" key="1">
    <citation type="submission" date="2019-08" db="EMBL/GenBank/DDBJ databases">
        <title>Reference gene set and small RNA set construction with multiple tissues from Davidia involucrata Baill.</title>
        <authorList>
            <person name="Yang H."/>
            <person name="Zhou C."/>
            <person name="Li G."/>
            <person name="Wang J."/>
            <person name="Gao P."/>
            <person name="Wang M."/>
            <person name="Wang R."/>
            <person name="Zhao Y."/>
        </authorList>
    </citation>
    <scope>NUCLEOTIDE SEQUENCE</scope>
    <source>
        <tissue evidence="14">Mixed with DoveR01_LX</tissue>
    </source>
</reference>
<keyword evidence="3" id="KW-1003">Cell membrane</keyword>
<evidence type="ECO:0000256" key="11">
    <source>
        <dbReference type="SAM" id="Phobius"/>
    </source>
</evidence>
<dbReference type="FunFam" id="3.80.10.10:FF:000111">
    <property type="entry name" value="LRR receptor-like serine/threonine-protein kinase ERECTA"/>
    <property type="match status" value="1"/>
</dbReference>
<dbReference type="Pfam" id="PF00560">
    <property type="entry name" value="LRR_1"/>
    <property type="match status" value="14"/>
</dbReference>
<dbReference type="SMART" id="SM00369">
    <property type="entry name" value="LRR_TYP"/>
    <property type="match status" value="12"/>
</dbReference>
<evidence type="ECO:0000256" key="5">
    <source>
        <dbReference type="ARBA" id="ARBA00022692"/>
    </source>
</evidence>
<accession>A0A5B7CAL4</accession>
<feature type="chain" id="PRO_5022954744" description="Leucine-rich repeat-containing N-terminal plant-type domain-containing protein" evidence="12">
    <location>
        <begin position="21"/>
        <end position="1007"/>
    </location>
</feature>
<evidence type="ECO:0000256" key="7">
    <source>
        <dbReference type="ARBA" id="ARBA00022737"/>
    </source>
</evidence>
<evidence type="ECO:0000256" key="10">
    <source>
        <dbReference type="ARBA" id="ARBA00023180"/>
    </source>
</evidence>
<organism evidence="14">
    <name type="scientific">Davidia involucrata</name>
    <name type="common">Dove tree</name>
    <dbReference type="NCBI Taxonomy" id="16924"/>
    <lineage>
        <taxon>Eukaryota</taxon>
        <taxon>Viridiplantae</taxon>
        <taxon>Streptophyta</taxon>
        <taxon>Embryophyta</taxon>
        <taxon>Tracheophyta</taxon>
        <taxon>Spermatophyta</taxon>
        <taxon>Magnoliopsida</taxon>
        <taxon>eudicotyledons</taxon>
        <taxon>Gunneridae</taxon>
        <taxon>Pentapetalae</taxon>
        <taxon>asterids</taxon>
        <taxon>Cornales</taxon>
        <taxon>Nyssaceae</taxon>
        <taxon>Davidia</taxon>
    </lineage>
</organism>
<evidence type="ECO:0000256" key="3">
    <source>
        <dbReference type="ARBA" id="ARBA00022475"/>
    </source>
</evidence>
<evidence type="ECO:0000256" key="6">
    <source>
        <dbReference type="ARBA" id="ARBA00022729"/>
    </source>
</evidence>
<keyword evidence="4" id="KW-0433">Leucine-rich repeat</keyword>
<comment type="subcellular location">
    <subcellularLocation>
        <location evidence="1">Cell membrane</location>
        <topology evidence="1">Single-pass type I membrane protein</topology>
    </subcellularLocation>
</comment>
<dbReference type="AlphaFoldDB" id="A0A5B7CAL4"/>
<dbReference type="InterPro" id="IPR001611">
    <property type="entry name" value="Leu-rich_rpt"/>
</dbReference>
<dbReference type="EMBL" id="GHES01047673">
    <property type="protein sequence ID" value="MPA78232.1"/>
    <property type="molecule type" value="Transcribed_RNA"/>
</dbReference>
<name>A0A5B7CAL4_DAVIN</name>
<dbReference type="Pfam" id="PF08263">
    <property type="entry name" value="LRRNT_2"/>
    <property type="match status" value="1"/>
</dbReference>
<feature type="transmembrane region" description="Helical" evidence="11">
    <location>
        <begin position="958"/>
        <end position="981"/>
    </location>
</feature>
<dbReference type="FunFam" id="3.80.10.10:FF:000129">
    <property type="entry name" value="Leucine-rich repeat receptor-like kinase"/>
    <property type="match status" value="1"/>
</dbReference>
<dbReference type="FunFam" id="3.80.10.10:FF:000095">
    <property type="entry name" value="LRR receptor-like serine/threonine-protein kinase GSO1"/>
    <property type="match status" value="1"/>
</dbReference>
<sequence>MNRAMRTFAILFLGFLGIATINFSSCNGVCIESEKQALLTFKQDLNDPSNRLSSWVGEDDCCKWAGVVCDNSTGHVRELNLRNPDDDLDALADFSSSELGGKINPSLLNLKRLNHLDLSRNDFGGIPIPSFIGSLVSLQSLNLSRAGFHGTIPHQLGNLSSLHHLSLGGYYFAELDVDNLDWLSGLSSMEHLDMSHVNLNKEPNWLQVINMLPSLVELHLSSCGLDHIPPHLLNLNFSSLAVLDLSYNHLNSLPNWLFSLNGLFSLNLQGNGLEGPIPSGLGNMTNLRALDLSWNDFNSTIPESLYRCRHLESLELQQNQLQGVISSAIGNLSYATIIDLSYNELQGRIPRSMGKLCKLTTLNLSLNKFDGQVLQVFKSFSGCTSDALESLRIIGNQLSGHLPDQVEQFKNLKTLSLWGNSISGPIPMSLGKLLSLVELDLNDNKLNGTLPESLGHLSKLESLSVSNNLLEGVVSENHFVNLTALKYLFASGNLLTLKVSPNWIPPFQLEAIELGSWHLGPQFPMWIQSQKQISELGLSSTGISDVIPAWLWNLSSTHYGPGYLNLSHNQLQGEIPDISNYQDTWSYIFLGSNQVRGPLPRLSNSVTSLDLSNNSFSGGISHFLCDVKDGPYDQLEVLNLGENLLSGEIPNCWMNWPSLRVINLRNNNLTGSIPNSIGLLGQLLSLHLRNNRLSGPLPLALQNCTDLWLLDLAENEFGGSIPAWQEGLSNLKILSLRSNKFHGRIPPELCDLTSLQIVDLADNNFSGTIPRCINHFTSMVTQQILGLQLAYYFLHGAYLENALVVTKGSELRYDSTLTLVTSMDLSSNNFSGEIPEELTSLLALRSLNLSRNHLIGVIPLNIGDMGLLESLDFSRNQLSGEIPPSMSGMTFLSNLDLSYNNLSGKIPSSTQLQSFQASRFIGNNLCGPPLANKCSIDDETPNFRDKGDDEDAKFKVDWFYLCMAFGFVVGFWGVCAPLFLIKTWRYAYFRFLDDMWNKLCVAKGKWF</sequence>
<dbReference type="InterPro" id="IPR032675">
    <property type="entry name" value="LRR_dom_sf"/>
</dbReference>
<dbReference type="PANTHER" id="PTHR48063:SF112">
    <property type="entry name" value="RECEPTOR LIKE PROTEIN 30-LIKE"/>
    <property type="match status" value="1"/>
</dbReference>
<dbReference type="InterPro" id="IPR046956">
    <property type="entry name" value="RLP23-like"/>
</dbReference>
<dbReference type="SUPFAM" id="SSF52047">
    <property type="entry name" value="RNI-like"/>
    <property type="match status" value="1"/>
</dbReference>
<dbReference type="InterPro" id="IPR003591">
    <property type="entry name" value="Leu-rich_rpt_typical-subtyp"/>
</dbReference>
<dbReference type="PROSITE" id="PS51450">
    <property type="entry name" value="LRR"/>
    <property type="match status" value="3"/>
</dbReference>
<evidence type="ECO:0000256" key="4">
    <source>
        <dbReference type="ARBA" id="ARBA00022614"/>
    </source>
</evidence>
<evidence type="ECO:0000256" key="2">
    <source>
        <dbReference type="ARBA" id="ARBA00009592"/>
    </source>
</evidence>
<dbReference type="GO" id="GO:0006952">
    <property type="term" value="P:defense response"/>
    <property type="evidence" value="ECO:0007669"/>
    <property type="project" value="UniProtKB-ARBA"/>
</dbReference>
<dbReference type="Gene3D" id="3.80.10.10">
    <property type="entry name" value="Ribonuclease Inhibitor"/>
    <property type="match status" value="5"/>
</dbReference>
<dbReference type="Pfam" id="PF13855">
    <property type="entry name" value="LRR_8"/>
    <property type="match status" value="3"/>
</dbReference>
<dbReference type="SUPFAM" id="SSF52058">
    <property type="entry name" value="L domain-like"/>
    <property type="match status" value="2"/>
</dbReference>